<dbReference type="EMBL" id="JAPWTJ010000537">
    <property type="protein sequence ID" value="KAJ8977522.1"/>
    <property type="molecule type" value="Genomic_DNA"/>
</dbReference>
<evidence type="ECO:0000313" key="1">
    <source>
        <dbReference type="EMBL" id="KAJ8977522.1"/>
    </source>
</evidence>
<proteinExistence type="predicted"/>
<reference evidence="1" key="1">
    <citation type="journal article" date="2023" name="Insect Mol. Biol.">
        <title>Genome sequencing provides insights into the evolution of gene families encoding plant cell wall-degrading enzymes in longhorned beetles.</title>
        <authorList>
            <person name="Shin N.R."/>
            <person name="Okamura Y."/>
            <person name="Kirsch R."/>
            <person name="Pauchet Y."/>
        </authorList>
    </citation>
    <scope>NUCLEOTIDE SEQUENCE</scope>
    <source>
        <strain evidence="1">MMC_N1</strain>
    </source>
</reference>
<dbReference type="InterPro" id="IPR011011">
    <property type="entry name" value="Znf_FYVE_PHD"/>
</dbReference>
<evidence type="ECO:0000313" key="2">
    <source>
        <dbReference type="Proteomes" id="UP001162164"/>
    </source>
</evidence>
<protein>
    <submittedName>
        <fullName evidence="1">Uncharacterized protein</fullName>
    </submittedName>
</protein>
<accession>A0ABQ9JIL0</accession>
<comment type="caution">
    <text evidence="1">The sequence shown here is derived from an EMBL/GenBank/DDBJ whole genome shotgun (WGS) entry which is preliminary data.</text>
</comment>
<name>A0ABQ9JIL0_9CUCU</name>
<sequence length="270" mass="31552">MNEEGPNEKASLAYYRATVATSVVRSIYRRGDVGKGFPLTCDEQQTVQPFGCWTFFGTCKWLSSTRNIFLVLKPPRAMQKQIVEDCEMDGTPNKTNLKLLAIRNCKEDHLCMFCQEFGSDNELWFCCALCLQWAHAECTDFDTVEGYMCFVQQHNSDFLYLICTIQQLKWILQRIVTDSSITSCSKASFTSNKLFYTLIENKQHLSKQRMFSLPQYKNYDGLAKFLWINLRKNLRFLAAKSDYRLGHYWFIFFAQDEFCKKIFLKVIVAQ</sequence>
<keyword evidence="2" id="KW-1185">Reference proteome</keyword>
<dbReference type="Proteomes" id="UP001162164">
    <property type="component" value="Unassembled WGS sequence"/>
</dbReference>
<gene>
    <name evidence="1" type="ORF">NQ317_003029</name>
</gene>
<organism evidence="1 2">
    <name type="scientific">Molorchus minor</name>
    <dbReference type="NCBI Taxonomy" id="1323400"/>
    <lineage>
        <taxon>Eukaryota</taxon>
        <taxon>Metazoa</taxon>
        <taxon>Ecdysozoa</taxon>
        <taxon>Arthropoda</taxon>
        <taxon>Hexapoda</taxon>
        <taxon>Insecta</taxon>
        <taxon>Pterygota</taxon>
        <taxon>Neoptera</taxon>
        <taxon>Endopterygota</taxon>
        <taxon>Coleoptera</taxon>
        <taxon>Polyphaga</taxon>
        <taxon>Cucujiformia</taxon>
        <taxon>Chrysomeloidea</taxon>
        <taxon>Cerambycidae</taxon>
        <taxon>Lamiinae</taxon>
        <taxon>Monochamini</taxon>
        <taxon>Molorchus</taxon>
    </lineage>
</organism>
<dbReference type="SUPFAM" id="SSF57903">
    <property type="entry name" value="FYVE/PHD zinc finger"/>
    <property type="match status" value="1"/>
</dbReference>